<dbReference type="PROSITE" id="PS51903">
    <property type="entry name" value="CLP_R"/>
    <property type="match status" value="1"/>
</dbReference>
<name>A0ABP3NAY9_SACER</name>
<dbReference type="EMBL" id="BAAAGS010000028">
    <property type="protein sequence ID" value="GAA0537622.1"/>
    <property type="molecule type" value="Genomic_DNA"/>
</dbReference>
<dbReference type="GO" id="GO:0008233">
    <property type="term" value="F:peptidase activity"/>
    <property type="evidence" value="ECO:0007669"/>
    <property type="project" value="UniProtKB-KW"/>
</dbReference>
<comment type="caution">
    <text evidence="3">The sequence shown here is derived from an EMBL/GenBank/DDBJ whole genome shotgun (WGS) entry which is preliminary data.</text>
</comment>
<dbReference type="GO" id="GO:0006508">
    <property type="term" value="P:proteolysis"/>
    <property type="evidence" value="ECO:0007669"/>
    <property type="project" value="UniProtKB-KW"/>
</dbReference>
<reference evidence="4" key="1">
    <citation type="journal article" date="2019" name="Int. J. Syst. Evol. Microbiol.">
        <title>The Global Catalogue of Microorganisms (GCM) 10K type strain sequencing project: providing services to taxonomists for standard genome sequencing and annotation.</title>
        <authorList>
            <consortium name="The Broad Institute Genomics Platform"/>
            <consortium name="The Broad Institute Genome Sequencing Center for Infectious Disease"/>
            <person name="Wu L."/>
            <person name="Ma J."/>
        </authorList>
    </citation>
    <scope>NUCLEOTIDE SEQUENCE [LARGE SCALE GENOMIC DNA]</scope>
    <source>
        <strain evidence="4">JCM 10303</strain>
    </source>
</reference>
<keyword evidence="3" id="KW-0378">Hydrolase</keyword>
<organism evidence="3 4">
    <name type="scientific">Saccharopolyspora erythraea</name>
    <name type="common">Streptomyces erythraeus</name>
    <dbReference type="NCBI Taxonomy" id="1836"/>
    <lineage>
        <taxon>Bacteria</taxon>
        <taxon>Bacillati</taxon>
        <taxon>Actinomycetota</taxon>
        <taxon>Actinomycetes</taxon>
        <taxon>Pseudonocardiales</taxon>
        <taxon>Pseudonocardiaceae</taxon>
        <taxon>Saccharopolyspora</taxon>
    </lineage>
</organism>
<protein>
    <submittedName>
        <fullName evidence="3">Clp protease N-terminal domain-containing protein</fullName>
    </submittedName>
</protein>
<dbReference type="SUPFAM" id="SSF81923">
    <property type="entry name" value="Double Clp-N motif"/>
    <property type="match status" value="1"/>
</dbReference>
<keyword evidence="4" id="KW-1185">Reference proteome</keyword>
<proteinExistence type="predicted"/>
<dbReference type="RefSeq" id="WP_011872917.1">
    <property type="nucleotide sequence ID" value="NZ_BAAAGS010000028.1"/>
</dbReference>
<dbReference type="Pfam" id="PF02861">
    <property type="entry name" value="Clp_N"/>
    <property type="match status" value="2"/>
</dbReference>
<sequence length="178" mass="19370">MFERFTRTARDTVVRAVEEAKRAEAAEVTAEHLALALLATPCGALLAEHGVRREDIASAYETARRRAGLSESDASALRALAIEVDHVVGSVEGAHGTGAMVPRGRRRRFAPRGHVPVAADTKEVLRRCLREAVDMGDRQLDDRHLLLGLVTTCGVAADLLDEHGIDYASLRARRRKAS</sequence>
<dbReference type="InterPro" id="IPR036628">
    <property type="entry name" value="Clp_N_dom_sf"/>
</dbReference>
<evidence type="ECO:0000313" key="3">
    <source>
        <dbReference type="EMBL" id="GAA0537622.1"/>
    </source>
</evidence>
<gene>
    <name evidence="3" type="ORF">GCM10009533_41020</name>
</gene>
<feature type="domain" description="Clp R" evidence="2">
    <location>
        <begin position="2"/>
        <end position="178"/>
    </location>
</feature>
<accession>A0ABP3NAY9</accession>
<evidence type="ECO:0000259" key="2">
    <source>
        <dbReference type="PROSITE" id="PS51903"/>
    </source>
</evidence>
<dbReference type="Proteomes" id="UP001500729">
    <property type="component" value="Unassembled WGS sequence"/>
</dbReference>
<dbReference type="Gene3D" id="1.10.1780.10">
    <property type="entry name" value="Clp, N-terminal domain"/>
    <property type="match status" value="2"/>
</dbReference>
<keyword evidence="3" id="KW-0645">Protease</keyword>
<evidence type="ECO:0000256" key="1">
    <source>
        <dbReference type="PROSITE-ProRule" id="PRU01251"/>
    </source>
</evidence>
<keyword evidence="1" id="KW-0677">Repeat</keyword>
<evidence type="ECO:0000313" key="4">
    <source>
        <dbReference type="Proteomes" id="UP001500729"/>
    </source>
</evidence>
<dbReference type="InterPro" id="IPR004176">
    <property type="entry name" value="Clp_R_N"/>
</dbReference>